<dbReference type="STRING" id="1914305.BLW93_02425"/>
<dbReference type="OrthoDB" id="9790372at2"/>
<dbReference type="EMBL" id="MOEN01000006">
    <property type="protein sequence ID" value="OMH40919.1"/>
    <property type="molecule type" value="Genomic_DNA"/>
</dbReference>
<dbReference type="InterPro" id="IPR003772">
    <property type="entry name" value="YceD"/>
</dbReference>
<dbReference type="RefSeq" id="WP_076712529.1">
    <property type="nucleotide sequence ID" value="NZ_MOEN01000006.1"/>
</dbReference>
<dbReference type="Proteomes" id="UP000187408">
    <property type="component" value="Unassembled WGS sequence"/>
</dbReference>
<gene>
    <name evidence="1" type="ORF">BLW93_02425</name>
</gene>
<dbReference type="AlphaFoldDB" id="A0A1R1MME1"/>
<accession>A0A1R1MME1</accession>
<name>A0A1R1MME1_9BACT</name>
<dbReference type="Pfam" id="PF02620">
    <property type="entry name" value="YceD"/>
    <property type="match status" value="1"/>
</dbReference>
<organism evidence="1 2">
    <name type="scientific">Desulfurobacterium indicum</name>
    <dbReference type="NCBI Taxonomy" id="1914305"/>
    <lineage>
        <taxon>Bacteria</taxon>
        <taxon>Pseudomonadati</taxon>
        <taxon>Aquificota</taxon>
        <taxon>Aquificia</taxon>
        <taxon>Desulfurobacteriales</taxon>
        <taxon>Desulfurobacteriaceae</taxon>
        <taxon>Desulfurobacterium</taxon>
    </lineage>
</organism>
<keyword evidence="2" id="KW-1185">Reference proteome</keyword>
<evidence type="ECO:0000313" key="1">
    <source>
        <dbReference type="EMBL" id="OMH40919.1"/>
    </source>
</evidence>
<proteinExistence type="predicted"/>
<reference evidence="1 2" key="1">
    <citation type="submission" date="2016-10" db="EMBL/GenBank/DDBJ databases">
        <title>Genome sequence of a sulfur-reducing bacterium Desulfurobacterium indicum K6013.</title>
        <authorList>
            <person name="Cao J."/>
            <person name="Shao Z."/>
            <person name="Alain K."/>
            <person name="Jebbar M."/>
        </authorList>
    </citation>
    <scope>NUCLEOTIDE SEQUENCE [LARGE SCALE GENOMIC DNA]</scope>
    <source>
        <strain evidence="1 2">K6013</strain>
    </source>
</reference>
<evidence type="ECO:0000313" key="2">
    <source>
        <dbReference type="Proteomes" id="UP000187408"/>
    </source>
</evidence>
<comment type="caution">
    <text evidence="1">The sequence shown here is derived from an EMBL/GenBank/DDBJ whole genome shotgun (WGS) entry which is preliminary data.</text>
</comment>
<sequence length="168" mass="19927">MKRYVNLREITVKEPLKVDTEFSEKVLELPEDEVVKSTPFSLHVEIYKRAVGYNVRGHIKGNVILRCSRCDKEYEEKIDRDFSFDLMPTSEITEGQIKHGELDVKFSDEDVMDLSEVVREQIFLNLPVKPLCGRECKVVDYREWDEETKDGRWDKLKELKEKLDRKEK</sequence>
<evidence type="ECO:0008006" key="3">
    <source>
        <dbReference type="Google" id="ProtNLM"/>
    </source>
</evidence>
<protein>
    <recommendedName>
        <fullName evidence="3">Metal-binding protein</fullName>
    </recommendedName>
</protein>